<dbReference type="Proteomes" id="UP000838749">
    <property type="component" value="Unassembled WGS sequence"/>
</dbReference>
<comment type="caution">
    <text evidence="2">The sequence shown here is derived from an EMBL/GenBank/DDBJ whole genome shotgun (WGS) entry which is preliminary data.</text>
</comment>
<dbReference type="SUPFAM" id="SSF81301">
    <property type="entry name" value="Nucleotidyltransferase"/>
    <property type="match status" value="1"/>
</dbReference>
<gene>
    <name evidence="2" type="ORF">PAECIP111894_05944</name>
</gene>
<dbReference type="Gene3D" id="3.30.460.10">
    <property type="entry name" value="Beta Polymerase, domain 2"/>
    <property type="match status" value="1"/>
</dbReference>
<evidence type="ECO:0000313" key="3">
    <source>
        <dbReference type="Proteomes" id="UP000838749"/>
    </source>
</evidence>
<dbReference type="EMBL" id="CAKMAB010000066">
    <property type="protein sequence ID" value="CAH1059732.1"/>
    <property type="molecule type" value="Genomic_DNA"/>
</dbReference>
<evidence type="ECO:0000259" key="1">
    <source>
        <dbReference type="Pfam" id="PF01909"/>
    </source>
</evidence>
<dbReference type="InterPro" id="IPR043519">
    <property type="entry name" value="NT_sf"/>
</dbReference>
<protein>
    <recommendedName>
        <fullName evidence="1">Polymerase nucleotidyl transferase domain-containing protein</fullName>
    </recommendedName>
</protein>
<dbReference type="InterPro" id="IPR002934">
    <property type="entry name" value="Polymerase_NTP_transf_dom"/>
</dbReference>
<keyword evidence="3" id="KW-1185">Reference proteome</keyword>
<evidence type="ECO:0000313" key="2">
    <source>
        <dbReference type="EMBL" id="CAH1059732.1"/>
    </source>
</evidence>
<organism evidence="2 3">
    <name type="scientific">Paenibacillus pseudetheri</name>
    <dbReference type="NCBI Taxonomy" id="2897682"/>
    <lineage>
        <taxon>Bacteria</taxon>
        <taxon>Bacillati</taxon>
        <taxon>Bacillota</taxon>
        <taxon>Bacilli</taxon>
        <taxon>Bacillales</taxon>
        <taxon>Paenibacillaceae</taxon>
        <taxon>Paenibacillus</taxon>
    </lineage>
</organism>
<dbReference type="Pfam" id="PF01909">
    <property type="entry name" value="NTP_transf_2"/>
    <property type="match status" value="1"/>
</dbReference>
<name>A0ABN8FRS8_9BACL</name>
<reference evidence="2" key="1">
    <citation type="submission" date="2021-12" db="EMBL/GenBank/DDBJ databases">
        <authorList>
            <person name="Criscuolo A."/>
        </authorList>
    </citation>
    <scope>NUCLEOTIDE SEQUENCE</scope>
    <source>
        <strain evidence="2">CIP111894</strain>
    </source>
</reference>
<proteinExistence type="predicted"/>
<accession>A0ABN8FRS8</accession>
<sequence length="254" mass="29093">MSGDEYVMQVVNKYKLPSAIDTFTQTNLIIPLKQLVTTWAGGCLEDIYLSGSRAKGTAVNLSSDLDLFISLKSITNNTLKEIYNSLYYHIEQAGYKVRKQNVSIGVSIGEKQVDLVPGKKRAGFTNDHSLYISKRDTWTQTNVITHINTVKNSGRINEIILTKIWRKLHNLDFPSIYLELSVLEALKGKQTASPSSNFWSVLEYLNDNFIDKRILDPANTNNMISDDLYKYEKEAIQRKAKESRGQKYWRDIIW</sequence>
<feature type="domain" description="Polymerase nucleotidyl transferase" evidence="1">
    <location>
        <begin position="45"/>
        <end position="97"/>
    </location>
</feature>